<evidence type="ECO:0000313" key="2">
    <source>
        <dbReference type="Proteomes" id="UP001153555"/>
    </source>
</evidence>
<dbReference type="OrthoDB" id="1731907at2759"/>
<feature type="non-terminal residue" evidence="1">
    <location>
        <position position="75"/>
    </location>
</feature>
<dbReference type="Proteomes" id="UP001153555">
    <property type="component" value="Unassembled WGS sequence"/>
</dbReference>
<organism evidence="1 2">
    <name type="scientific">Striga hermonthica</name>
    <name type="common">Purple witchweed</name>
    <name type="synonym">Buchnera hermonthica</name>
    <dbReference type="NCBI Taxonomy" id="68872"/>
    <lineage>
        <taxon>Eukaryota</taxon>
        <taxon>Viridiplantae</taxon>
        <taxon>Streptophyta</taxon>
        <taxon>Embryophyta</taxon>
        <taxon>Tracheophyta</taxon>
        <taxon>Spermatophyta</taxon>
        <taxon>Magnoliopsida</taxon>
        <taxon>eudicotyledons</taxon>
        <taxon>Gunneridae</taxon>
        <taxon>Pentapetalae</taxon>
        <taxon>asterids</taxon>
        <taxon>lamiids</taxon>
        <taxon>Lamiales</taxon>
        <taxon>Orobanchaceae</taxon>
        <taxon>Buchnereae</taxon>
        <taxon>Striga</taxon>
    </lineage>
</organism>
<comment type="caution">
    <text evidence="1">The sequence shown here is derived from an EMBL/GenBank/DDBJ whole genome shotgun (WGS) entry which is preliminary data.</text>
</comment>
<dbReference type="AlphaFoldDB" id="A0A9N7NLR8"/>
<accession>A0A9N7NLR8</accession>
<proteinExistence type="predicted"/>
<keyword evidence="2" id="KW-1185">Reference proteome</keyword>
<sequence length="75" mass="8871">DKFQSKPVTPVPIIEPEIDAVTTLWMEARYIKHPIFINMPAEIFGEKRNLYIFQKDIMELLQSQKLCISIIEFFN</sequence>
<feature type="non-terminal residue" evidence="1">
    <location>
        <position position="1"/>
    </location>
</feature>
<dbReference type="EMBL" id="CACSLK010027843">
    <property type="protein sequence ID" value="CAA0834153.1"/>
    <property type="molecule type" value="Genomic_DNA"/>
</dbReference>
<protein>
    <submittedName>
        <fullName evidence="1">Uncharacterized protein</fullName>
    </submittedName>
</protein>
<gene>
    <name evidence="1" type="ORF">SHERM_29393</name>
</gene>
<name>A0A9N7NLR8_STRHE</name>
<evidence type="ECO:0000313" key="1">
    <source>
        <dbReference type="EMBL" id="CAA0834153.1"/>
    </source>
</evidence>
<reference evidence="1" key="1">
    <citation type="submission" date="2019-12" db="EMBL/GenBank/DDBJ databases">
        <authorList>
            <person name="Scholes J."/>
        </authorList>
    </citation>
    <scope>NUCLEOTIDE SEQUENCE</scope>
</reference>